<reference evidence="2" key="2">
    <citation type="journal article" date="2021" name="Genome Biol. Evol.">
        <title>Developing a high-quality reference genome for a parasitic bivalve with doubly uniparental inheritance (Bivalvia: Unionida).</title>
        <authorList>
            <person name="Smith C.H."/>
        </authorList>
    </citation>
    <scope>NUCLEOTIDE SEQUENCE</scope>
    <source>
        <strain evidence="2">CHS0354</strain>
        <tissue evidence="2">Mantle</tissue>
    </source>
</reference>
<feature type="region of interest" description="Disordered" evidence="1">
    <location>
        <begin position="1"/>
        <end position="52"/>
    </location>
</feature>
<name>A0AAE0SJF7_9BIVA</name>
<reference evidence="2" key="1">
    <citation type="journal article" date="2021" name="Genome Biol. Evol.">
        <title>A High-Quality Reference Genome for a Parasitic Bivalve with Doubly Uniparental Inheritance (Bivalvia: Unionida).</title>
        <authorList>
            <person name="Smith C.H."/>
        </authorList>
    </citation>
    <scope>NUCLEOTIDE SEQUENCE</scope>
    <source>
        <strain evidence="2">CHS0354</strain>
    </source>
</reference>
<proteinExistence type="predicted"/>
<reference evidence="2" key="3">
    <citation type="submission" date="2023-05" db="EMBL/GenBank/DDBJ databases">
        <authorList>
            <person name="Smith C.H."/>
        </authorList>
    </citation>
    <scope>NUCLEOTIDE SEQUENCE</scope>
    <source>
        <strain evidence="2">CHS0354</strain>
        <tissue evidence="2">Mantle</tissue>
    </source>
</reference>
<dbReference type="EMBL" id="JAEAOA010001131">
    <property type="protein sequence ID" value="KAK3593137.1"/>
    <property type="molecule type" value="Genomic_DNA"/>
</dbReference>
<sequence>MKTTPKKTHNIRSVGDYTSPPPLGTVPDEQDYTVSEEQKEQDYTVPDEKDYTVWEEQDYTVSKEQDYTVPDEKDYTVWEEQDYTVSKEQDYTV</sequence>
<dbReference type="AlphaFoldDB" id="A0AAE0SJF7"/>
<accession>A0AAE0SJF7</accession>
<feature type="compositionally biased region" description="Basic and acidic residues" evidence="1">
    <location>
        <begin position="36"/>
        <end position="52"/>
    </location>
</feature>
<keyword evidence="3" id="KW-1185">Reference proteome</keyword>
<evidence type="ECO:0000313" key="3">
    <source>
        <dbReference type="Proteomes" id="UP001195483"/>
    </source>
</evidence>
<organism evidence="2 3">
    <name type="scientific">Potamilus streckersoni</name>
    <dbReference type="NCBI Taxonomy" id="2493646"/>
    <lineage>
        <taxon>Eukaryota</taxon>
        <taxon>Metazoa</taxon>
        <taxon>Spiralia</taxon>
        <taxon>Lophotrochozoa</taxon>
        <taxon>Mollusca</taxon>
        <taxon>Bivalvia</taxon>
        <taxon>Autobranchia</taxon>
        <taxon>Heteroconchia</taxon>
        <taxon>Palaeoheterodonta</taxon>
        <taxon>Unionida</taxon>
        <taxon>Unionoidea</taxon>
        <taxon>Unionidae</taxon>
        <taxon>Ambleminae</taxon>
        <taxon>Lampsilini</taxon>
        <taxon>Potamilus</taxon>
    </lineage>
</organism>
<dbReference type="Proteomes" id="UP001195483">
    <property type="component" value="Unassembled WGS sequence"/>
</dbReference>
<protein>
    <submittedName>
        <fullName evidence="2">Uncharacterized protein</fullName>
    </submittedName>
</protein>
<gene>
    <name evidence="2" type="ORF">CHS0354_018270</name>
</gene>
<evidence type="ECO:0000256" key="1">
    <source>
        <dbReference type="SAM" id="MobiDB-lite"/>
    </source>
</evidence>
<evidence type="ECO:0000313" key="2">
    <source>
        <dbReference type="EMBL" id="KAK3593137.1"/>
    </source>
</evidence>
<comment type="caution">
    <text evidence="2">The sequence shown here is derived from an EMBL/GenBank/DDBJ whole genome shotgun (WGS) entry which is preliminary data.</text>
</comment>
<feature type="compositionally biased region" description="Basic residues" evidence="1">
    <location>
        <begin position="1"/>
        <end position="10"/>
    </location>
</feature>